<dbReference type="Proteomes" id="UP000095192">
    <property type="component" value="Unassembled WGS sequence"/>
</dbReference>
<evidence type="ECO:0000256" key="1">
    <source>
        <dbReference type="SAM" id="MobiDB-lite"/>
    </source>
</evidence>
<evidence type="ECO:0000313" key="2">
    <source>
        <dbReference type="EMBL" id="OEH79133.1"/>
    </source>
</evidence>
<protein>
    <submittedName>
        <fullName evidence="2">Uncharacterized protein</fullName>
    </submittedName>
</protein>
<feature type="region of interest" description="Disordered" evidence="1">
    <location>
        <begin position="1"/>
        <end position="22"/>
    </location>
</feature>
<comment type="caution">
    <text evidence="2">The sequence shown here is derived from an EMBL/GenBank/DDBJ whole genome shotgun (WGS) entry which is preliminary data.</text>
</comment>
<organism evidence="2 3">
    <name type="scientific">Cyclospora cayetanensis</name>
    <dbReference type="NCBI Taxonomy" id="88456"/>
    <lineage>
        <taxon>Eukaryota</taxon>
        <taxon>Sar</taxon>
        <taxon>Alveolata</taxon>
        <taxon>Apicomplexa</taxon>
        <taxon>Conoidasida</taxon>
        <taxon>Coccidia</taxon>
        <taxon>Eucoccidiorida</taxon>
        <taxon>Eimeriorina</taxon>
        <taxon>Eimeriidae</taxon>
        <taxon>Cyclospora</taxon>
    </lineage>
</organism>
<reference evidence="2 3" key="1">
    <citation type="journal article" date="2016" name="BMC Genomics">
        <title>Comparative genomics reveals Cyclospora cayetanensis possesses coccidia-like metabolism and invasion components but unique surface antigens.</title>
        <authorList>
            <person name="Liu S."/>
            <person name="Wang L."/>
            <person name="Zheng H."/>
            <person name="Xu Z."/>
            <person name="Roellig D.M."/>
            <person name="Li N."/>
            <person name="Frace M.A."/>
            <person name="Tang K."/>
            <person name="Arrowood M.J."/>
            <person name="Moss D.M."/>
            <person name="Zhang L."/>
            <person name="Feng Y."/>
            <person name="Xiao L."/>
        </authorList>
    </citation>
    <scope>NUCLEOTIDE SEQUENCE [LARGE SCALE GENOMIC DNA]</scope>
    <source>
        <strain evidence="2 3">CHN_HEN01</strain>
    </source>
</reference>
<dbReference type="VEuPathDB" id="ToxoDB:cyc_08565"/>
<dbReference type="EMBL" id="JROU02000481">
    <property type="protein sequence ID" value="OEH79133.1"/>
    <property type="molecule type" value="Genomic_DNA"/>
</dbReference>
<name>A0A1D3D6Q7_9EIME</name>
<accession>A0A1D3D6Q7</accession>
<feature type="compositionally biased region" description="Low complexity" evidence="1">
    <location>
        <begin position="1"/>
        <end position="20"/>
    </location>
</feature>
<dbReference type="InParanoid" id="A0A1D3D6Q7"/>
<evidence type="ECO:0000313" key="3">
    <source>
        <dbReference type="Proteomes" id="UP000095192"/>
    </source>
</evidence>
<sequence>MGPLTAGAPEEGGPSSSLSSPRREDTSELLHLFLKACEALPTILETAAQTVVSKAAAHSAAEEGPPPLPTAFLPEVSVHLPRILRSWLQKACAALWPLLENPELHEGALKHVAAVLQRHTVAIAVGVAADVAIQETADEQTGRQQPARLGTIRALATLLQQLQSQYGVAAADPEAPAAVASFLSSQAILLPHQDAAAREKKRQLHPCRLSFLADSGEQTAPKTRWEFLREILAAATLANQRTASIQRLQPPKRPRLRGSENAAAAAAPTMQPYLSLHKRQQSLVGAAAAADERHRRTTYASAEGISSSRLTANSAICCIGKQKHRPHQQLLPSLLLMLWALLLPFIRLASGLSSDMEWHPYLLEQRRRLRLRRLWMRSVQQQRLSRRLPSKAFLRSQSSEASESLAP</sequence>
<dbReference type="AlphaFoldDB" id="A0A1D3D6Q7"/>
<keyword evidence="3" id="KW-1185">Reference proteome</keyword>
<gene>
    <name evidence="2" type="ORF">cyc_08565</name>
</gene>
<proteinExistence type="predicted"/>